<dbReference type="InterPro" id="IPR050807">
    <property type="entry name" value="TransReg_Diox_bact_type"/>
</dbReference>
<feature type="transmembrane region" description="Helical" evidence="7">
    <location>
        <begin position="87"/>
        <end position="107"/>
    </location>
</feature>
<comment type="subcellular location">
    <subcellularLocation>
        <location evidence="1">Membrane</location>
        <topology evidence="1">Multi-pass membrane protein</topology>
    </subcellularLocation>
</comment>
<proteinExistence type="predicted"/>
<keyword evidence="10" id="KW-1185">Reference proteome</keyword>
<dbReference type="AlphaFoldDB" id="A0A1I5ANW4"/>
<feature type="coiled-coil region" evidence="6">
    <location>
        <begin position="43"/>
        <end position="70"/>
    </location>
</feature>
<dbReference type="InterPro" id="IPR019109">
    <property type="entry name" value="MamF_MmsF"/>
</dbReference>
<keyword evidence="5 7" id="KW-0472">Membrane</keyword>
<keyword evidence="4" id="KW-0238">DNA-binding</keyword>
<sequence>MSKLKEIRERKNLTQEELAESSGISVRTIQRIEAGTQPKGHTLRVLAKALETTESEFQNIEIETKDLEIKEDQIPANYSLIKVINLSSIPCMFLPPLNILVPLFLMFKLKQKNAIVKQIISVQIIYTIFAPVTFLLGIFLKPGPALTIILIILIVLSNIFIILRNSAEIDRNKELLYKLNFSLI</sequence>
<dbReference type="PANTHER" id="PTHR46797:SF1">
    <property type="entry name" value="METHYLPHOSPHONATE SYNTHASE"/>
    <property type="match status" value="1"/>
</dbReference>
<evidence type="ECO:0000256" key="6">
    <source>
        <dbReference type="SAM" id="Coils"/>
    </source>
</evidence>
<dbReference type="InterPro" id="IPR001387">
    <property type="entry name" value="Cro/C1-type_HTH"/>
</dbReference>
<dbReference type="EMBL" id="FOVD01000006">
    <property type="protein sequence ID" value="SFN64174.1"/>
    <property type="molecule type" value="Genomic_DNA"/>
</dbReference>
<evidence type="ECO:0000256" key="4">
    <source>
        <dbReference type="ARBA" id="ARBA00023125"/>
    </source>
</evidence>
<organism evidence="9 10">
    <name type="scientific">Chryseobacterium oleae</name>
    <dbReference type="NCBI Taxonomy" id="491207"/>
    <lineage>
        <taxon>Bacteria</taxon>
        <taxon>Pseudomonadati</taxon>
        <taxon>Bacteroidota</taxon>
        <taxon>Flavobacteriia</taxon>
        <taxon>Flavobacteriales</taxon>
        <taxon>Weeksellaceae</taxon>
        <taxon>Chryseobacterium group</taxon>
        <taxon>Chryseobacterium</taxon>
    </lineage>
</organism>
<dbReference type="CDD" id="cd00093">
    <property type="entry name" value="HTH_XRE"/>
    <property type="match status" value="1"/>
</dbReference>
<keyword evidence="2 7" id="KW-0812">Transmembrane</keyword>
<accession>A0A1I5ANW4</accession>
<evidence type="ECO:0000256" key="2">
    <source>
        <dbReference type="ARBA" id="ARBA00022692"/>
    </source>
</evidence>
<dbReference type="Gene3D" id="1.10.260.40">
    <property type="entry name" value="lambda repressor-like DNA-binding domains"/>
    <property type="match status" value="1"/>
</dbReference>
<protein>
    <submittedName>
        <fullName evidence="9">Helix-turn-helix</fullName>
    </submittedName>
</protein>
<evidence type="ECO:0000256" key="7">
    <source>
        <dbReference type="SAM" id="Phobius"/>
    </source>
</evidence>
<dbReference type="PANTHER" id="PTHR46797">
    <property type="entry name" value="HTH-TYPE TRANSCRIPTIONAL REGULATOR"/>
    <property type="match status" value="1"/>
</dbReference>
<dbReference type="PROSITE" id="PS50943">
    <property type="entry name" value="HTH_CROC1"/>
    <property type="match status" value="1"/>
</dbReference>
<name>A0A1I5ANW4_CHROL</name>
<feature type="domain" description="HTH cro/C1-type" evidence="8">
    <location>
        <begin position="4"/>
        <end position="57"/>
    </location>
</feature>
<dbReference type="OrthoDB" id="1357763at2"/>
<dbReference type="InterPro" id="IPR010982">
    <property type="entry name" value="Lambda_DNA-bd_dom_sf"/>
</dbReference>
<reference evidence="10" key="1">
    <citation type="submission" date="2016-10" db="EMBL/GenBank/DDBJ databases">
        <authorList>
            <person name="Varghese N."/>
            <person name="Submissions S."/>
        </authorList>
    </citation>
    <scope>NUCLEOTIDE SEQUENCE [LARGE SCALE GENOMIC DNA]</scope>
    <source>
        <strain evidence="10">DSM 25575</strain>
    </source>
</reference>
<evidence type="ECO:0000259" key="8">
    <source>
        <dbReference type="PROSITE" id="PS50943"/>
    </source>
</evidence>
<feature type="transmembrane region" description="Helical" evidence="7">
    <location>
        <begin position="119"/>
        <end position="139"/>
    </location>
</feature>
<dbReference type="GO" id="GO:0003677">
    <property type="term" value="F:DNA binding"/>
    <property type="evidence" value="ECO:0007669"/>
    <property type="project" value="UniProtKB-KW"/>
</dbReference>
<evidence type="ECO:0000313" key="10">
    <source>
        <dbReference type="Proteomes" id="UP000198769"/>
    </source>
</evidence>
<evidence type="ECO:0000256" key="3">
    <source>
        <dbReference type="ARBA" id="ARBA00022989"/>
    </source>
</evidence>
<dbReference type="GO" id="GO:0003700">
    <property type="term" value="F:DNA-binding transcription factor activity"/>
    <property type="evidence" value="ECO:0007669"/>
    <property type="project" value="TreeGrafter"/>
</dbReference>
<evidence type="ECO:0000256" key="5">
    <source>
        <dbReference type="ARBA" id="ARBA00023136"/>
    </source>
</evidence>
<dbReference type="SUPFAM" id="SSF47413">
    <property type="entry name" value="lambda repressor-like DNA-binding domains"/>
    <property type="match status" value="1"/>
</dbReference>
<dbReference type="Pfam" id="PF09685">
    <property type="entry name" value="MamF_MmsF"/>
    <property type="match status" value="1"/>
</dbReference>
<dbReference type="SMART" id="SM00530">
    <property type="entry name" value="HTH_XRE"/>
    <property type="match status" value="1"/>
</dbReference>
<feature type="transmembrane region" description="Helical" evidence="7">
    <location>
        <begin position="145"/>
        <end position="163"/>
    </location>
</feature>
<dbReference type="GO" id="GO:0005829">
    <property type="term" value="C:cytosol"/>
    <property type="evidence" value="ECO:0007669"/>
    <property type="project" value="TreeGrafter"/>
</dbReference>
<evidence type="ECO:0000256" key="1">
    <source>
        <dbReference type="ARBA" id="ARBA00004141"/>
    </source>
</evidence>
<dbReference type="RefSeq" id="WP_090025914.1">
    <property type="nucleotide sequence ID" value="NZ_FOVD01000006.1"/>
</dbReference>
<evidence type="ECO:0000313" key="9">
    <source>
        <dbReference type="EMBL" id="SFN64174.1"/>
    </source>
</evidence>
<gene>
    <name evidence="9" type="ORF">SAMN05421594_3602</name>
</gene>
<keyword evidence="3 7" id="KW-1133">Transmembrane helix</keyword>
<dbReference type="Proteomes" id="UP000198769">
    <property type="component" value="Unassembled WGS sequence"/>
</dbReference>
<keyword evidence="6" id="KW-0175">Coiled coil</keyword>
<dbReference type="Pfam" id="PF01381">
    <property type="entry name" value="HTH_3"/>
    <property type="match status" value="1"/>
</dbReference>